<dbReference type="PANTHER" id="PTHR36452:SF1">
    <property type="entry name" value="DUF2461 DOMAIN-CONTAINING PROTEIN"/>
    <property type="match status" value="1"/>
</dbReference>
<reference evidence="2 3" key="1">
    <citation type="journal article" date="2018" name="Mol. Biol. Evol.">
        <title>Broad Genomic Sampling Reveals a Smut Pathogenic Ancestry of the Fungal Clade Ustilaginomycotina.</title>
        <authorList>
            <person name="Kijpornyongpan T."/>
            <person name="Mondo S.J."/>
            <person name="Barry K."/>
            <person name="Sandor L."/>
            <person name="Lee J."/>
            <person name="Lipzen A."/>
            <person name="Pangilinan J."/>
            <person name="LaButti K."/>
            <person name="Hainaut M."/>
            <person name="Henrissat B."/>
            <person name="Grigoriev I.V."/>
            <person name="Spatafora J.W."/>
            <person name="Aime M.C."/>
        </authorList>
    </citation>
    <scope>NUCLEOTIDE SEQUENCE [LARGE SCALE GENOMIC DNA]</scope>
    <source>
        <strain evidence="2 3">MCA 5214</strain>
    </source>
</reference>
<dbReference type="OrthoDB" id="2537769at2759"/>
<evidence type="ECO:0000313" key="2">
    <source>
        <dbReference type="EMBL" id="PWN30118.1"/>
    </source>
</evidence>
<feature type="region of interest" description="Disordered" evidence="1">
    <location>
        <begin position="369"/>
        <end position="408"/>
    </location>
</feature>
<dbReference type="Pfam" id="PF09365">
    <property type="entry name" value="DUF2461"/>
    <property type="match status" value="1"/>
</dbReference>
<gene>
    <name evidence="2" type="ORF">BDZ90DRAFT_229146</name>
</gene>
<dbReference type="RefSeq" id="XP_025364730.1">
    <property type="nucleotide sequence ID" value="XM_025504936.1"/>
</dbReference>
<evidence type="ECO:0000313" key="3">
    <source>
        <dbReference type="Proteomes" id="UP000245884"/>
    </source>
</evidence>
<dbReference type="AlphaFoldDB" id="A0A316UZ92"/>
<dbReference type="Proteomes" id="UP000245884">
    <property type="component" value="Unassembled WGS sequence"/>
</dbReference>
<keyword evidence="3" id="KW-1185">Reference proteome</keyword>
<dbReference type="InterPro" id="IPR012808">
    <property type="entry name" value="CHP02453"/>
</dbReference>
<dbReference type="PANTHER" id="PTHR36452">
    <property type="entry name" value="CHROMOSOME 12, WHOLE GENOME SHOTGUN SEQUENCE"/>
    <property type="match status" value="1"/>
</dbReference>
<sequence>MPIARRASSGRAAANVKRVKYAESDDGDEDDSSTSPPTEEDSGSEFGESQADAEEAADDEDDDEDDSDNEVSSEEEVTPKRKRGKSSGAKTTPTKAKLAARRIQPDKVKASRKRDSDDDEDFEDKDQQEDDGLVGGETLSVTKLVAAPTLRHSPGQLGRPVIDFMTKLLSPKYNDREWFHANERVWKWIKQDFDEFSSHFLERLMDEVDETVPYLPSKDMVYRIHRDVRFSNDKTPYKRTLMATLSRGGRKGPFAGYHLCVRAGGESGLHAGTWEPPPDRLNVLRDHIKEETEEFQRFKAIIEDPEFVKVFGAPKPDIAKGIKGSLWGRNELKSAPKGIDKTHPHIHLLRLKTFCVSRHFTDAEVVDAQGDADGSDDAKPFPKQGKKGASTAAVVKGGRGGGDDTVSRAGSFEDKLVAAARMAKDFVEVLNDMMHPAPPPPPGFAGDVA</sequence>
<protein>
    <submittedName>
        <fullName evidence="2">Uncharacterized protein</fullName>
    </submittedName>
</protein>
<evidence type="ECO:0000256" key="1">
    <source>
        <dbReference type="SAM" id="MobiDB-lite"/>
    </source>
</evidence>
<feature type="region of interest" description="Disordered" evidence="1">
    <location>
        <begin position="1"/>
        <end position="136"/>
    </location>
</feature>
<dbReference type="NCBIfam" id="TIGR02453">
    <property type="entry name" value="TIGR02453 family protein"/>
    <property type="match status" value="1"/>
</dbReference>
<feature type="compositionally biased region" description="Basic and acidic residues" evidence="1">
    <location>
        <begin position="103"/>
        <end position="116"/>
    </location>
</feature>
<accession>A0A316UZ92</accession>
<feature type="compositionally biased region" description="Acidic residues" evidence="1">
    <location>
        <begin position="24"/>
        <end position="43"/>
    </location>
</feature>
<organism evidence="2 3">
    <name type="scientific">Jaminaea rosea</name>
    <dbReference type="NCBI Taxonomy" id="1569628"/>
    <lineage>
        <taxon>Eukaryota</taxon>
        <taxon>Fungi</taxon>
        <taxon>Dikarya</taxon>
        <taxon>Basidiomycota</taxon>
        <taxon>Ustilaginomycotina</taxon>
        <taxon>Exobasidiomycetes</taxon>
        <taxon>Microstromatales</taxon>
        <taxon>Microstromatales incertae sedis</taxon>
        <taxon>Jaminaea</taxon>
    </lineage>
</organism>
<dbReference type="GeneID" id="37026759"/>
<feature type="compositionally biased region" description="Low complexity" evidence="1">
    <location>
        <begin position="1"/>
        <end position="14"/>
    </location>
</feature>
<name>A0A316UZ92_9BASI</name>
<proteinExistence type="predicted"/>
<feature type="compositionally biased region" description="Acidic residues" evidence="1">
    <location>
        <begin position="117"/>
        <end position="132"/>
    </location>
</feature>
<dbReference type="STRING" id="1569628.A0A316UZ92"/>
<feature type="compositionally biased region" description="Acidic residues" evidence="1">
    <location>
        <begin position="51"/>
        <end position="76"/>
    </location>
</feature>
<dbReference type="EMBL" id="KZ819662">
    <property type="protein sequence ID" value="PWN30118.1"/>
    <property type="molecule type" value="Genomic_DNA"/>
</dbReference>